<dbReference type="RefSeq" id="WP_342884519.1">
    <property type="nucleotide sequence ID" value="NZ_JBBMQU010000048.1"/>
</dbReference>
<feature type="chain" id="PRO_5045098843" description="DUF4426 domain-containing protein" evidence="1">
    <location>
        <begin position="19"/>
        <end position="142"/>
    </location>
</feature>
<proteinExistence type="predicted"/>
<protein>
    <recommendedName>
        <fullName evidence="4">DUF4426 domain-containing protein</fullName>
    </recommendedName>
</protein>
<evidence type="ECO:0000256" key="1">
    <source>
        <dbReference type="SAM" id="SignalP"/>
    </source>
</evidence>
<organism evidence="2 3">
    <name type="scientific">Pseudoalteromonas neustonica</name>
    <dbReference type="NCBI Taxonomy" id="1840331"/>
    <lineage>
        <taxon>Bacteria</taxon>
        <taxon>Pseudomonadati</taxon>
        <taxon>Pseudomonadota</taxon>
        <taxon>Gammaproteobacteria</taxon>
        <taxon>Alteromonadales</taxon>
        <taxon>Pseudoalteromonadaceae</taxon>
        <taxon>Pseudoalteromonas</taxon>
    </lineage>
</organism>
<name>A0ABU9U6U6_9GAMM</name>
<dbReference type="EMBL" id="JBBMQU010000048">
    <property type="protein sequence ID" value="MEM5552744.1"/>
    <property type="molecule type" value="Genomic_DNA"/>
</dbReference>
<feature type="signal peptide" evidence="1">
    <location>
        <begin position="1"/>
        <end position="18"/>
    </location>
</feature>
<comment type="caution">
    <text evidence="2">The sequence shown here is derived from an EMBL/GenBank/DDBJ whole genome shotgun (WGS) entry which is preliminary data.</text>
</comment>
<dbReference type="Proteomes" id="UP001388366">
    <property type="component" value="Unassembled WGS sequence"/>
</dbReference>
<keyword evidence="1" id="KW-0732">Signal</keyword>
<gene>
    <name evidence="2" type="ORF">WNY63_18650</name>
</gene>
<evidence type="ECO:0000313" key="2">
    <source>
        <dbReference type="EMBL" id="MEM5552744.1"/>
    </source>
</evidence>
<accession>A0ABU9U6U6</accession>
<evidence type="ECO:0008006" key="4">
    <source>
        <dbReference type="Google" id="ProtNLM"/>
    </source>
</evidence>
<reference evidence="2 3" key="1">
    <citation type="submission" date="2024-03" db="EMBL/GenBank/DDBJ databases">
        <title>Community enrichment and isolation of bacterial strains for fucoidan degradation.</title>
        <authorList>
            <person name="Sichert A."/>
        </authorList>
    </citation>
    <scope>NUCLEOTIDE SEQUENCE [LARGE SCALE GENOMIC DNA]</scope>
    <source>
        <strain evidence="2 3">AS81</strain>
    </source>
</reference>
<keyword evidence="3" id="KW-1185">Reference proteome</keyword>
<evidence type="ECO:0000313" key="3">
    <source>
        <dbReference type="Proteomes" id="UP001388366"/>
    </source>
</evidence>
<sequence length="142" mass="16860">MLKIISFFFFLPVFATQAEELIAFKNKSSIYFVFDNGEYMPEKYYPYVFIVGSCKQKSNICPIVIDKNGNVVDTLLSLANFDMSHSKIVKPPRFNVYGSKVDLDWIKEWHKLKKGEYKIKFRYMDWKKNKYLDSNFVSFKID</sequence>